<dbReference type="GO" id="GO:0046872">
    <property type="term" value="F:metal ion binding"/>
    <property type="evidence" value="ECO:0007669"/>
    <property type="project" value="UniProtKB-KW"/>
</dbReference>
<dbReference type="Gene3D" id="1.20.1280.70">
    <property type="entry name" value="Exonuclease ExoI, domain 3"/>
    <property type="match status" value="1"/>
</dbReference>
<reference evidence="19" key="2">
    <citation type="submission" date="2023-10" db="EMBL/GenBank/DDBJ databases">
        <authorList>
            <person name="Koga R."/>
            <person name="Fukatsu T."/>
        </authorList>
    </citation>
    <scope>NUCLEOTIDE SEQUENCE</scope>
    <source>
        <strain evidence="19">Kw-01</strain>
    </source>
</reference>
<dbReference type="Gene3D" id="3.30.1520.20">
    <property type="entry name" value="Exonuclease ExoI, domain 2"/>
    <property type="match status" value="1"/>
</dbReference>
<keyword evidence="9 16" id="KW-0460">Magnesium</keyword>
<feature type="domain" description="ExoI C-terminal" evidence="18">
    <location>
        <begin position="357"/>
        <end position="473"/>
    </location>
</feature>
<evidence type="ECO:0000256" key="16">
    <source>
        <dbReference type="PIRSR" id="PIRSR000977-2"/>
    </source>
</evidence>
<comment type="subunit">
    <text evidence="13">Monomer. Interacts with ssb (via C-terminus); this interaction stimulates the exonuclease activity by recruiting the enzyme to its substrate.</text>
</comment>
<evidence type="ECO:0000256" key="2">
    <source>
        <dbReference type="ARBA" id="ARBA00012108"/>
    </source>
</evidence>
<comment type="cofactor">
    <cofactor evidence="16">
        <name>Mg(2+)</name>
        <dbReference type="ChEBI" id="CHEBI:18420"/>
    </cofactor>
    <text evidence="16">Binds 2 Mg(2+) ions per monomer.</text>
</comment>
<feature type="binding site" evidence="16">
    <location>
        <position position="15"/>
    </location>
    <ligand>
        <name>Mg(2+)</name>
        <dbReference type="ChEBI" id="CHEBI:18420"/>
        <label>2</label>
    </ligand>
</feature>
<feature type="domain" description="ExoI SH3-like" evidence="17">
    <location>
        <begin position="200"/>
        <end position="353"/>
    </location>
</feature>
<dbReference type="PROSITE" id="PS51785">
    <property type="entry name" value="EXOI_C"/>
    <property type="match status" value="1"/>
</dbReference>
<dbReference type="NCBIfam" id="NF008746">
    <property type="entry name" value="PRK11779.1"/>
    <property type="match status" value="1"/>
</dbReference>
<organism evidence="19">
    <name type="scientific">Candidatus Aschnera chinzeii</name>
    <dbReference type="NCBI Taxonomy" id="1485666"/>
    <lineage>
        <taxon>Bacteria</taxon>
        <taxon>Pseudomonadati</taxon>
        <taxon>Pseudomonadota</taxon>
        <taxon>Gammaproteobacteria</taxon>
        <taxon>Enterobacterales</taxon>
        <taxon>Enterobacteriaceae</taxon>
        <taxon>Candidatus Aschnera</taxon>
    </lineage>
</organism>
<evidence type="ECO:0000256" key="4">
    <source>
        <dbReference type="ARBA" id="ARBA00022722"/>
    </source>
</evidence>
<evidence type="ECO:0000256" key="12">
    <source>
        <dbReference type="ARBA" id="ARBA00046035"/>
    </source>
</evidence>
<dbReference type="CDD" id="cd06138">
    <property type="entry name" value="ExoI_N"/>
    <property type="match status" value="1"/>
</dbReference>
<dbReference type="EMBL" id="AP028961">
    <property type="protein sequence ID" value="BET44334.1"/>
    <property type="molecule type" value="Genomic_DNA"/>
</dbReference>
<dbReference type="Pfam" id="PF08411">
    <property type="entry name" value="ExoI_SH3"/>
    <property type="match status" value="1"/>
</dbReference>
<evidence type="ECO:0000256" key="5">
    <source>
        <dbReference type="ARBA" id="ARBA00022723"/>
    </source>
</evidence>
<keyword evidence="8 14" id="KW-0269">Exonuclease</keyword>
<keyword evidence="5 16" id="KW-0479">Metal-binding</keyword>
<evidence type="ECO:0000256" key="13">
    <source>
        <dbReference type="ARBA" id="ARBA00046792"/>
    </source>
</evidence>
<feature type="binding site" evidence="16">
    <location>
        <position position="184"/>
    </location>
    <ligand>
        <name>Mg(2+)</name>
        <dbReference type="ChEBI" id="CHEBI:18420"/>
        <label>2</label>
    </ligand>
</feature>
<gene>
    <name evidence="19" type="primary">sbcB</name>
    <name evidence="19" type="ORF">ACHINZ_0040</name>
</gene>
<evidence type="ECO:0000256" key="3">
    <source>
        <dbReference type="ARBA" id="ARBA00019900"/>
    </source>
</evidence>
<evidence type="ECO:0000256" key="7">
    <source>
        <dbReference type="ARBA" id="ARBA00022801"/>
    </source>
</evidence>
<keyword evidence="10" id="KW-0238">DNA-binding</keyword>
<dbReference type="InterPro" id="IPR058561">
    <property type="entry name" value="Exonuc_1_C"/>
</dbReference>
<proteinExistence type="predicted"/>
<dbReference type="Gene3D" id="3.30.420.10">
    <property type="entry name" value="Ribonuclease H-like superfamily/Ribonuclease H"/>
    <property type="match status" value="1"/>
</dbReference>
<comment type="catalytic activity">
    <reaction evidence="1 14">
        <text>Exonucleolytic cleavage in the 3'- to 5'-direction to yield nucleoside 5'-phosphates.</text>
        <dbReference type="EC" id="3.1.11.1"/>
    </reaction>
</comment>
<keyword evidence="4 14" id="KW-0540">Nuclease</keyword>
<dbReference type="FunFam" id="3.30.420.10:FF:000033">
    <property type="entry name" value="Exodeoxyribonuclease I"/>
    <property type="match status" value="1"/>
</dbReference>
<dbReference type="EC" id="3.1.11.1" evidence="2 14"/>
<accession>A0AAT9G3N6</accession>
<dbReference type="FunFam" id="1.20.1280.70:FF:000001">
    <property type="entry name" value="Exodeoxyribonuclease I"/>
    <property type="match status" value="1"/>
</dbReference>
<dbReference type="PROSITE" id="PS51784">
    <property type="entry name" value="EXOI_SH3"/>
    <property type="match status" value="1"/>
</dbReference>
<evidence type="ECO:0000256" key="10">
    <source>
        <dbReference type="ARBA" id="ARBA00023125"/>
    </source>
</evidence>
<dbReference type="GO" id="GO:0008310">
    <property type="term" value="F:single-stranded DNA 3'-5' DNA exonuclease activity"/>
    <property type="evidence" value="ECO:0007669"/>
    <property type="project" value="UniProtKB-EC"/>
</dbReference>
<dbReference type="InterPro" id="IPR036397">
    <property type="entry name" value="RNaseH_sf"/>
</dbReference>
<evidence type="ECO:0000256" key="6">
    <source>
        <dbReference type="ARBA" id="ARBA00022763"/>
    </source>
</evidence>
<dbReference type="InterPro" id="IPR023607">
    <property type="entry name" value="Exodeoxyribonuclease_I"/>
</dbReference>
<dbReference type="InterPro" id="IPR012337">
    <property type="entry name" value="RNaseH-like_sf"/>
</dbReference>
<feature type="binding site" evidence="15">
    <location>
        <position position="15"/>
    </location>
    <ligand>
        <name>substrate</name>
    </ligand>
</feature>
<evidence type="ECO:0000313" key="19">
    <source>
        <dbReference type="EMBL" id="BET44334.1"/>
    </source>
</evidence>
<evidence type="ECO:0000256" key="14">
    <source>
        <dbReference type="PIRNR" id="PIRNR000977"/>
    </source>
</evidence>
<keyword evidence="11 14" id="KW-0234">DNA repair</keyword>
<dbReference type="SUPFAM" id="SSF53098">
    <property type="entry name" value="Ribonuclease H-like"/>
    <property type="match status" value="1"/>
</dbReference>
<name>A0AAT9G3N6_9ENTR</name>
<dbReference type="InterPro" id="IPR013620">
    <property type="entry name" value="Exonuc_1_SH3"/>
</dbReference>
<dbReference type="InterPro" id="IPR034747">
    <property type="entry name" value="EXOI_SH3"/>
</dbReference>
<sequence>MKKDRQTSFLFHDYETFGINPALDKPVQFACIRTDLNFNIIEKPKILYCSQSYDYLPNPESVIITGITPQYANLYGINEAEFAKNIYEIFSVTHTCIVGYNNIVFDDEFTRHLFYRNFYDPYDYIWKNKNSKLDIINILRACYVLRPSGINWPNNSLNIPSFKLQDICTANGIKFTNYHDAITDVYATLKVAQLIKKAQPKLFNFCFKLREKIKLIQLINKFIMMPLIYISSIFGSQKLNIGMILPIIWHPKNLNVIIVCDLSENLDSLFMLTANKLKEHLFIPKKHYNHSLSIPIKLINLNKCPILIPINILYSTDIQRIPLNLDFCFNNVIKLRNYMEIKNKIFKIFNKPFDYDQSNNVDTQLYSGFFNQEDRKKMKIIRETPPTKLSSLKLNFNDHRLHHLFFRYKARNYLHILTKSEKIIWIQEIRNIITIENIIKYIKTLKELLILYHNDNKKKEKLIDLKNYITLIIMKLYDESTIKNKIKNLIK</sequence>
<keyword evidence="7 14" id="KW-0378">Hydrolase</keyword>
<dbReference type="GO" id="GO:0006281">
    <property type="term" value="P:DNA repair"/>
    <property type="evidence" value="ECO:0007669"/>
    <property type="project" value="UniProtKB-KW"/>
</dbReference>
<dbReference type="InterPro" id="IPR038649">
    <property type="entry name" value="EXOI_SH3_sf"/>
</dbReference>
<evidence type="ECO:0000259" key="17">
    <source>
        <dbReference type="PROSITE" id="PS51784"/>
    </source>
</evidence>
<evidence type="ECO:0000256" key="9">
    <source>
        <dbReference type="ARBA" id="ARBA00022842"/>
    </source>
</evidence>
<dbReference type="AlphaFoldDB" id="A0AAT9G3N6"/>
<dbReference type="Pfam" id="PF00929">
    <property type="entry name" value="RNase_T"/>
    <property type="match status" value="1"/>
</dbReference>
<evidence type="ECO:0000256" key="8">
    <source>
        <dbReference type="ARBA" id="ARBA00022839"/>
    </source>
</evidence>
<keyword evidence="6 14" id="KW-0227">DNA damage</keyword>
<evidence type="ECO:0000256" key="15">
    <source>
        <dbReference type="PIRSR" id="PIRSR000977-1"/>
    </source>
</evidence>
<evidence type="ECO:0000256" key="11">
    <source>
        <dbReference type="ARBA" id="ARBA00023204"/>
    </source>
</evidence>
<dbReference type="InterPro" id="IPR013520">
    <property type="entry name" value="Ribonucl_H"/>
</dbReference>
<dbReference type="Pfam" id="PF26016">
    <property type="entry name" value="ExoI_C"/>
    <property type="match status" value="1"/>
</dbReference>
<feature type="binding site" evidence="15">
    <location>
        <position position="163"/>
    </location>
    <ligand>
        <name>substrate</name>
    </ligand>
</feature>
<evidence type="ECO:0000256" key="1">
    <source>
        <dbReference type="ARBA" id="ARBA00000563"/>
    </source>
</evidence>
<dbReference type="GO" id="GO:0003677">
    <property type="term" value="F:DNA binding"/>
    <property type="evidence" value="ECO:0007669"/>
    <property type="project" value="UniProtKB-KW"/>
</dbReference>
<comment type="function">
    <text evidence="12">Degrades single-stranded DNA (ssDNA) in a highly processive manner. Also functions as a DNA deoxyribophosphodiesterase that releases deoxyribose-phosphate moieties following the cleavage of DNA at an apurinic/apyrimidinic (AP) site by either an AP endonuclease or AP lyase.</text>
</comment>
<reference evidence="19" key="1">
    <citation type="journal article" date="2023" name="Front. Microbiol.">
        <title>Genome analysis of Candidatus Aschnera chinzeii, the bacterial endosymbiont of the blood-sucking bat fly Penicillidia jenynsii (Insecta: Diptera: Nycteribiidae).</title>
        <authorList>
            <person name="Koga R."/>
            <person name="Moriyama M."/>
            <person name="Nozaki T."/>
            <person name="Fukatsu T."/>
        </authorList>
    </citation>
    <scope>NUCLEOTIDE SEQUENCE</scope>
    <source>
        <strain evidence="19">Kw-01</strain>
    </source>
</reference>
<evidence type="ECO:0000259" key="18">
    <source>
        <dbReference type="PROSITE" id="PS51785"/>
    </source>
</evidence>
<dbReference type="PIRSF" id="PIRSF000977">
    <property type="entry name" value="Exodeoxyribonuclease_I"/>
    <property type="match status" value="1"/>
</dbReference>
<protein>
    <recommendedName>
        <fullName evidence="3 14">Exodeoxyribonuclease I</fullName>
        <ecNumber evidence="2 14">3.1.11.1</ecNumber>
    </recommendedName>
</protein>
<feature type="binding site" evidence="16">
    <location>
        <position position="13"/>
    </location>
    <ligand>
        <name>Mg(2+)</name>
        <dbReference type="ChEBI" id="CHEBI:18420"/>
        <label>1</label>
    </ligand>
</feature>